<comment type="caution">
    <text evidence="3">The sequence shown here is derived from an EMBL/GenBank/DDBJ whole genome shotgun (WGS) entry which is preliminary data.</text>
</comment>
<organism evidence="3 4">
    <name type="scientific">Caballeronia hypogeia</name>
    <dbReference type="NCBI Taxonomy" id="1777140"/>
    <lineage>
        <taxon>Bacteria</taxon>
        <taxon>Pseudomonadati</taxon>
        <taxon>Pseudomonadota</taxon>
        <taxon>Betaproteobacteria</taxon>
        <taxon>Burkholderiales</taxon>
        <taxon>Burkholderiaceae</taxon>
        <taxon>Caballeronia</taxon>
    </lineage>
</organism>
<reference evidence="3" key="1">
    <citation type="submission" date="2016-01" db="EMBL/GenBank/DDBJ databases">
        <authorList>
            <person name="Peeters C."/>
        </authorList>
    </citation>
    <scope>NUCLEOTIDE SEQUENCE</scope>
    <source>
        <strain evidence="3">LMG 29322</strain>
    </source>
</reference>
<dbReference type="AlphaFoldDB" id="A0A158A5C7"/>
<dbReference type="RefSeq" id="WP_157695723.1">
    <property type="nucleotide sequence ID" value="NZ_FCOA02000004.1"/>
</dbReference>
<accession>A0A158A5C7</accession>
<feature type="chain" id="PRO_5007620108" description="DUF4189 domain-containing protein" evidence="1">
    <location>
        <begin position="23"/>
        <end position="119"/>
    </location>
</feature>
<protein>
    <recommendedName>
        <fullName evidence="2">DUF4189 domain-containing protein</fullName>
    </recommendedName>
</protein>
<dbReference type="InterPro" id="IPR025240">
    <property type="entry name" value="DUF4189"/>
</dbReference>
<evidence type="ECO:0000313" key="3">
    <source>
        <dbReference type="EMBL" id="SAK52836.1"/>
    </source>
</evidence>
<sequence>MKALLKVLTVSAAMLFASSAFAWGAYAADQAAGEDPSKDGYGYAVNSASAAAAEREALAQCRAHGNTGCKVLGSFQRCGSYASSSYNWGIGSGSTPRNAQNDARKACADNCEIVHSICE</sequence>
<evidence type="ECO:0000313" key="4">
    <source>
        <dbReference type="Proteomes" id="UP000054851"/>
    </source>
</evidence>
<proteinExistence type="predicted"/>
<dbReference type="EMBL" id="FCOA02000004">
    <property type="protein sequence ID" value="SAK52836.1"/>
    <property type="molecule type" value="Genomic_DNA"/>
</dbReference>
<keyword evidence="4" id="KW-1185">Reference proteome</keyword>
<evidence type="ECO:0000256" key="1">
    <source>
        <dbReference type="SAM" id="SignalP"/>
    </source>
</evidence>
<dbReference type="OrthoDB" id="8363647at2"/>
<keyword evidence="1" id="KW-0732">Signal</keyword>
<name>A0A158A5C7_9BURK</name>
<gene>
    <name evidence="3" type="ORF">AWB79_01938</name>
</gene>
<feature type="signal peptide" evidence="1">
    <location>
        <begin position="1"/>
        <end position="22"/>
    </location>
</feature>
<dbReference type="Proteomes" id="UP000054851">
    <property type="component" value="Unassembled WGS sequence"/>
</dbReference>
<dbReference type="Pfam" id="PF13827">
    <property type="entry name" value="DUF4189"/>
    <property type="match status" value="1"/>
</dbReference>
<evidence type="ECO:0000259" key="2">
    <source>
        <dbReference type="Pfam" id="PF13827"/>
    </source>
</evidence>
<feature type="domain" description="DUF4189" evidence="2">
    <location>
        <begin position="23"/>
        <end position="118"/>
    </location>
</feature>